<feature type="domain" description="Biotin carboxylation" evidence="10">
    <location>
        <begin position="172"/>
        <end position="448"/>
    </location>
</feature>
<dbReference type="OrthoDB" id="196847at2759"/>
<evidence type="ECO:0000259" key="10">
    <source>
        <dbReference type="PROSITE" id="PS50979"/>
    </source>
</evidence>
<dbReference type="InterPro" id="IPR005481">
    <property type="entry name" value="BC-like_N"/>
</dbReference>
<evidence type="ECO:0000256" key="4">
    <source>
        <dbReference type="ARBA" id="ARBA00023267"/>
    </source>
</evidence>
<keyword evidence="4" id="KW-0092">Biotin</keyword>
<reference evidence="12" key="1">
    <citation type="journal article" date="2015" name="Nat. Genet.">
        <title>The genome and transcriptome of the zoonotic hookworm Ancylostoma ceylanicum identify infection-specific gene families.</title>
        <authorList>
            <person name="Schwarz E.M."/>
            <person name="Hu Y."/>
            <person name="Antoshechkin I."/>
            <person name="Miller M.M."/>
            <person name="Sternberg P.W."/>
            <person name="Aroian R.V."/>
        </authorList>
    </citation>
    <scope>NUCLEOTIDE SEQUENCE</scope>
    <source>
        <strain evidence="12">HY135</strain>
    </source>
</reference>
<dbReference type="InterPro" id="IPR011764">
    <property type="entry name" value="Biotin_carboxylation_dom"/>
</dbReference>
<evidence type="ECO:0000256" key="3">
    <source>
        <dbReference type="ARBA" id="ARBA00022840"/>
    </source>
</evidence>
<dbReference type="Pfam" id="PF00289">
    <property type="entry name" value="Biotin_carb_N"/>
    <property type="match status" value="1"/>
</dbReference>
<dbReference type="InterPro" id="IPR055268">
    <property type="entry name" value="PCB-like"/>
</dbReference>
<evidence type="ECO:0000256" key="1">
    <source>
        <dbReference type="ARBA" id="ARBA00022598"/>
    </source>
</evidence>
<dbReference type="EMBL" id="JARK01001394">
    <property type="protein sequence ID" value="EYC09919.1"/>
    <property type="molecule type" value="Genomic_DNA"/>
</dbReference>
<keyword evidence="8" id="KW-0812">Transmembrane</keyword>
<proteinExistence type="predicted"/>
<dbReference type="Gene3D" id="3.30.470.20">
    <property type="entry name" value="ATP-grasp fold, B domain"/>
    <property type="match status" value="1"/>
</dbReference>
<dbReference type="PROSITE" id="PS50979">
    <property type="entry name" value="BC"/>
    <property type="match status" value="1"/>
</dbReference>
<feature type="domain" description="ATP-grasp" evidence="9">
    <location>
        <begin position="292"/>
        <end position="376"/>
    </location>
</feature>
<keyword evidence="8" id="KW-1133">Transmembrane helix</keyword>
<evidence type="ECO:0000256" key="8">
    <source>
        <dbReference type="SAM" id="Phobius"/>
    </source>
</evidence>
<name>A0A016U3P3_9BILA</name>
<dbReference type="GO" id="GO:0005524">
    <property type="term" value="F:ATP binding"/>
    <property type="evidence" value="ECO:0007669"/>
    <property type="project" value="UniProtKB-UniRule"/>
</dbReference>
<dbReference type="PANTHER" id="PTHR43778:SF2">
    <property type="entry name" value="PYRUVATE CARBOXYLASE, MITOCHONDRIAL"/>
    <property type="match status" value="1"/>
</dbReference>
<dbReference type="InterPro" id="IPR005479">
    <property type="entry name" value="CPAse_ATP-bd"/>
</dbReference>
<sequence>MTYDKERQKRTEETQANEKPLDRLIKVTNDARTPGYMKLVIDLMLEMKEEIQEANRRNKEQTDEQDANSWDKFKEANLRTEKAMNRYNVYLEKKLIESEDKTKFYRYVKFRRDKPIIHKRKAELGPRPIRIKNLHWLLDLIRRMLAAYYRRRHVFALFIRLFSNDKPPTIRNFKKVLVASRGEVALRVFRTLREIEVESIGIYAHEDRFSQHRQMADKSFLVGRNLDPIGAYFDMEEIINIALENGVDAIHPGYGVLASRSDFAQRVIDAGMTFIGPTPTAIAWMADKLVARQCACGVNVKVIPGTGAPITTPQEAVSFFKKHNTPIILKPAYGQGGLGMRRVDSLARVAEAFELASQEAQVLFGDGSLLAEKLIEHPRHEWKGQRVGKGIMSKYVQGKYARKICRRETRHEYRRIPCVGLDVAPTLLLHYYIILLCALLNFLGIPHL</sequence>
<feature type="coiled-coil region" evidence="6">
    <location>
        <begin position="37"/>
        <end position="64"/>
    </location>
</feature>
<keyword evidence="12" id="KW-1185">Reference proteome</keyword>
<dbReference type="GO" id="GO:0004736">
    <property type="term" value="F:pyruvate carboxylase activity"/>
    <property type="evidence" value="ECO:0007669"/>
    <property type="project" value="TreeGrafter"/>
</dbReference>
<dbReference type="Proteomes" id="UP000024635">
    <property type="component" value="Unassembled WGS sequence"/>
</dbReference>
<comment type="caution">
    <text evidence="11">The sequence shown here is derived from an EMBL/GenBank/DDBJ whole genome shotgun (WGS) entry which is preliminary data.</text>
</comment>
<keyword evidence="2 5" id="KW-0547">Nucleotide-binding</keyword>
<feature type="region of interest" description="Disordered" evidence="7">
    <location>
        <begin position="1"/>
        <end position="21"/>
    </location>
</feature>
<dbReference type="AlphaFoldDB" id="A0A016U3P3"/>
<gene>
    <name evidence="11" type="primary">Acey_s0058.g2890</name>
    <name evidence="11" type="ORF">Y032_0058g2890</name>
</gene>
<evidence type="ECO:0000313" key="11">
    <source>
        <dbReference type="EMBL" id="EYC09919.1"/>
    </source>
</evidence>
<dbReference type="InterPro" id="IPR016185">
    <property type="entry name" value="PreATP-grasp_dom_sf"/>
</dbReference>
<evidence type="ECO:0000256" key="5">
    <source>
        <dbReference type="PROSITE-ProRule" id="PRU00409"/>
    </source>
</evidence>
<feature type="compositionally biased region" description="Basic and acidic residues" evidence="7">
    <location>
        <begin position="1"/>
        <end position="13"/>
    </location>
</feature>
<evidence type="ECO:0000259" key="9">
    <source>
        <dbReference type="PROSITE" id="PS50975"/>
    </source>
</evidence>
<dbReference type="SUPFAM" id="SSF56059">
    <property type="entry name" value="Glutathione synthetase ATP-binding domain-like"/>
    <property type="match status" value="1"/>
</dbReference>
<dbReference type="GO" id="GO:0006094">
    <property type="term" value="P:gluconeogenesis"/>
    <property type="evidence" value="ECO:0007669"/>
    <property type="project" value="TreeGrafter"/>
</dbReference>
<keyword evidence="1" id="KW-0436">Ligase</keyword>
<dbReference type="GO" id="GO:0005737">
    <property type="term" value="C:cytoplasm"/>
    <property type="evidence" value="ECO:0007669"/>
    <property type="project" value="TreeGrafter"/>
</dbReference>
<evidence type="ECO:0000256" key="2">
    <source>
        <dbReference type="ARBA" id="ARBA00022741"/>
    </source>
</evidence>
<protein>
    <recommendedName>
        <fullName evidence="13">Carbamoyl-phosphate synthase L chain, ATP binding domain protein</fullName>
    </recommendedName>
</protein>
<evidence type="ECO:0000313" key="12">
    <source>
        <dbReference type="Proteomes" id="UP000024635"/>
    </source>
</evidence>
<evidence type="ECO:0000256" key="7">
    <source>
        <dbReference type="SAM" id="MobiDB-lite"/>
    </source>
</evidence>
<keyword evidence="3 5" id="KW-0067">ATP-binding</keyword>
<organism evidence="11 12">
    <name type="scientific">Ancylostoma ceylanicum</name>
    <dbReference type="NCBI Taxonomy" id="53326"/>
    <lineage>
        <taxon>Eukaryota</taxon>
        <taxon>Metazoa</taxon>
        <taxon>Ecdysozoa</taxon>
        <taxon>Nematoda</taxon>
        <taxon>Chromadorea</taxon>
        <taxon>Rhabditida</taxon>
        <taxon>Rhabditina</taxon>
        <taxon>Rhabditomorpha</taxon>
        <taxon>Strongyloidea</taxon>
        <taxon>Ancylostomatidae</taxon>
        <taxon>Ancylostomatinae</taxon>
        <taxon>Ancylostoma</taxon>
    </lineage>
</organism>
<evidence type="ECO:0008006" key="13">
    <source>
        <dbReference type="Google" id="ProtNLM"/>
    </source>
</evidence>
<keyword evidence="6" id="KW-0175">Coiled coil</keyword>
<dbReference type="InterPro" id="IPR011761">
    <property type="entry name" value="ATP-grasp"/>
</dbReference>
<dbReference type="Pfam" id="PF02786">
    <property type="entry name" value="CPSase_L_D2"/>
    <property type="match status" value="1"/>
</dbReference>
<dbReference type="GO" id="GO:0046872">
    <property type="term" value="F:metal ion binding"/>
    <property type="evidence" value="ECO:0007669"/>
    <property type="project" value="InterPro"/>
</dbReference>
<accession>A0A016U3P3</accession>
<dbReference type="STRING" id="53326.A0A016U3P3"/>
<dbReference type="SUPFAM" id="SSF52440">
    <property type="entry name" value="PreATP-grasp domain"/>
    <property type="match status" value="1"/>
</dbReference>
<evidence type="ECO:0000256" key="6">
    <source>
        <dbReference type="SAM" id="Coils"/>
    </source>
</evidence>
<feature type="transmembrane region" description="Helical" evidence="8">
    <location>
        <begin position="427"/>
        <end position="445"/>
    </location>
</feature>
<keyword evidence="8" id="KW-0472">Membrane</keyword>
<dbReference type="PROSITE" id="PS50975">
    <property type="entry name" value="ATP_GRASP"/>
    <property type="match status" value="1"/>
</dbReference>
<dbReference type="PANTHER" id="PTHR43778">
    <property type="entry name" value="PYRUVATE CARBOXYLASE"/>
    <property type="match status" value="1"/>
</dbReference>